<dbReference type="Pfam" id="PF01593">
    <property type="entry name" value="Amino_oxidase"/>
    <property type="match status" value="1"/>
</dbReference>
<organism evidence="2 3">
    <name type="scientific">Shimia thalassica</name>
    <dbReference type="NCBI Taxonomy" id="1715693"/>
    <lineage>
        <taxon>Bacteria</taxon>
        <taxon>Pseudomonadati</taxon>
        <taxon>Pseudomonadota</taxon>
        <taxon>Alphaproteobacteria</taxon>
        <taxon>Rhodobacterales</taxon>
        <taxon>Roseobacteraceae</taxon>
    </lineage>
</organism>
<protein>
    <submittedName>
        <fullName evidence="2">Protoporphyrinogen oxidase</fullName>
    </submittedName>
</protein>
<dbReference type="InterPro" id="IPR002937">
    <property type="entry name" value="Amino_oxidase"/>
</dbReference>
<dbReference type="RefSeq" id="WP_058310357.1">
    <property type="nucleotide sequence ID" value="NZ_CYTW01000001.1"/>
</dbReference>
<evidence type="ECO:0000259" key="1">
    <source>
        <dbReference type="Pfam" id="PF01593"/>
    </source>
</evidence>
<name>A0A0P1I4V3_9RHOB</name>
<dbReference type="PANTHER" id="PTHR42923">
    <property type="entry name" value="PROTOPORPHYRINOGEN OXIDASE"/>
    <property type="match status" value="1"/>
</dbReference>
<dbReference type="STRING" id="1715693.PH7735_01203"/>
<sequence>MSFDAPFPTRQKIAIIGGGISGLASAYLLSPQHDVTVFEAEPRFGGHARTVHAGLDGNRPVDTGFIVFNYVNYPHLTSMFRDLDVPLAKSDMTFGVSADDGALEYALYSINALTAQRRNLMRPEFYRMVRDIMTFNARAEEVAKSDDVTIADLVKELRLGDWFERFYLLPICGAIWSTPTEGVRDFPARTLVRFFANHSLLSRKQHQWWTVKGGSIEYVRRLTARLETLGCRMRDDTPVQTVIRDGFGATIQTERFGAERFDQVIFGCHPDQALRLLAQPTADEKQALGDVRFQDNEVILHRDMDQMPARRACWSSWVYRTSGSPQNPAVGVTYWMNRLQNIPESDPMFISLNPTKTVRDDMIYDVNTFRHPIFDRAAMRAQTKIASMQGANATWFTGAWLRNGFHEDGFASAARVARGMDALKTRIAA</sequence>
<keyword evidence="3" id="KW-1185">Reference proteome</keyword>
<proteinExistence type="predicted"/>
<reference evidence="3" key="1">
    <citation type="submission" date="2015-09" db="EMBL/GenBank/DDBJ databases">
        <authorList>
            <person name="Rodrigo-Torres Lidia"/>
            <person name="Arahal R.David."/>
        </authorList>
    </citation>
    <scope>NUCLEOTIDE SEQUENCE [LARGE SCALE GENOMIC DNA]</scope>
    <source>
        <strain evidence="3">CECT 7735</strain>
    </source>
</reference>
<evidence type="ECO:0000313" key="2">
    <source>
        <dbReference type="EMBL" id="CUJ90152.1"/>
    </source>
</evidence>
<dbReference type="Gene3D" id="3.50.50.60">
    <property type="entry name" value="FAD/NAD(P)-binding domain"/>
    <property type="match status" value="1"/>
</dbReference>
<dbReference type="InterPro" id="IPR036188">
    <property type="entry name" value="FAD/NAD-bd_sf"/>
</dbReference>
<gene>
    <name evidence="2" type="ORF">PH7735_01203</name>
</gene>
<dbReference type="Gene3D" id="1.10.405.20">
    <property type="match status" value="1"/>
</dbReference>
<dbReference type="Gene3D" id="3.30.70.1990">
    <property type="match status" value="1"/>
</dbReference>
<evidence type="ECO:0000313" key="3">
    <source>
        <dbReference type="Proteomes" id="UP000051870"/>
    </source>
</evidence>
<feature type="domain" description="Amine oxidase" evidence="1">
    <location>
        <begin position="20"/>
        <end position="287"/>
    </location>
</feature>
<dbReference type="GeneID" id="83880266"/>
<dbReference type="SUPFAM" id="SSF51905">
    <property type="entry name" value="FAD/NAD(P)-binding domain"/>
    <property type="match status" value="1"/>
</dbReference>
<dbReference type="PANTHER" id="PTHR42923:SF17">
    <property type="entry name" value="AMINE OXIDASE DOMAIN-CONTAINING PROTEIN"/>
    <property type="match status" value="1"/>
</dbReference>
<dbReference type="EMBL" id="CYTW01000001">
    <property type="protein sequence ID" value="CUJ90152.1"/>
    <property type="molecule type" value="Genomic_DNA"/>
</dbReference>
<accession>A0A0P1I4V3</accession>
<dbReference type="Proteomes" id="UP000051870">
    <property type="component" value="Unassembled WGS sequence"/>
</dbReference>
<dbReference type="InterPro" id="IPR050464">
    <property type="entry name" value="Zeta_carotene_desat/Oxidored"/>
</dbReference>
<dbReference type="AlphaFoldDB" id="A0A0P1I4V3"/>
<dbReference type="GO" id="GO:0016491">
    <property type="term" value="F:oxidoreductase activity"/>
    <property type="evidence" value="ECO:0007669"/>
    <property type="project" value="InterPro"/>
</dbReference>